<feature type="transmembrane region" description="Helical" evidence="8">
    <location>
        <begin position="321"/>
        <end position="344"/>
    </location>
</feature>
<dbReference type="PANTHER" id="PTHR33908">
    <property type="entry name" value="MANNOSYLTRANSFERASE YKCB-RELATED"/>
    <property type="match status" value="1"/>
</dbReference>
<name>A0A1I7NE57_9BACT</name>
<feature type="transmembrane region" description="Helical" evidence="8">
    <location>
        <begin position="213"/>
        <end position="234"/>
    </location>
</feature>
<gene>
    <name evidence="10" type="ORF">SAMN05660895_1510</name>
</gene>
<dbReference type="GO" id="GO:0005886">
    <property type="term" value="C:plasma membrane"/>
    <property type="evidence" value="ECO:0007669"/>
    <property type="project" value="UniProtKB-SubCell"/>
</dbReference>
<reference evidence="11" key="1">
    <citation type="submission" date="2016-10" db="EMBL/GenBank/DDBJ databases">
        <authorList>
            <person name="Varghese N."/>
            <person name="Submissions S."/>
        </authorList>
    </citation>
    <scope>NUCLEOTIDE SEQUENCE [LARGE SCALE GENOMIC DNA]</scope>
    <source>
        <strain evidence="11">DSM 14807</strain>
    </source>
</reference>
<feature type="transmembrane region" description="Helical" evidence="8">
    <location>
        <begin position="353"/>
        <end position="375"/>
    </location>
</feature>
<feature type="transmembrane region" description="Helical" evidence="8">
    <location>
        <begin position="146"/>
        <end position="162"/>
    </location>
</feature>
<dbReference type="EMBL" id="FPCJ01000001">
    <property type="protein sequence ID" value="SFV32955.1"/>
    <property type="molecule type" value="Genomic_DNA"/>
</dbReference>
<dbReference type="OrthoDB" id="5056808at2"/>
<comment type="subcellular location">
    <subcellularLocation>
        <location evidence="1">Cell membrane</location>
        <topology evidence="1">Multi-pass membrane protein</topology>
    </subcellularLocation>
</comment>
<evidence type="ECO:0000256" key="1">
    <source>
        <dbReference type="ARBA" id="ARBA00004651"/>
    </source>
</evidence>
<dbReference type="PANTHER" id="PTHR33908:SF11">
    <property type="entry name" value="MEMBRANE PROTEIN"/>
    <property type="match status" value="1"/>
</dbReference>
<proteinExistence type="predicted"/>
<evidence type="ECO:0000256" key="6">
    <source>
        <dbReference type="ARBA" id="ARBA00022989"/>
    </source>
</evidence>
<evidence type="ECO:0000256" key="5">
    <source>
        <dbReference type="ARBA" id="ARBA00022692"/>
    </source>
</evidence>
<dbReference type="GO" id="GO:0009103">
    <property type="term" value="P:lipopolysaccharide biosynthetic process"/>
    <property type="evidence" value="ECO:0007669"/>
    <property type="project" value="UniProtKB-ARBA"/>
</dbReference>
<dbReference type="STRING" id="1393122.SAMN05660895_1510"/>
<keyword evidence="11" id="KW-1185">Reference proteome</keyword>
<keyword evidence="5 8" id="KW-0812">Transmembrane</keyword>
<feature type="domain" description="Glycosyltransferase RgtA/B/C/D-like" evidence="9">
    <location>
        <begin position="75"/>
        <end position="227"/>
    </location>
</feature>
<accession>A0A1I7NE57</accession>
<dbReference type="GO" id="GO:0016763">
    <property type="term" value="F:pentosyltransferase activity"/>
    <property type="evidence" value="ECO:0007669"/>
    <property type="project" value="TreeGrafter"/>
</dbReference>
<evidence type="ECO:0000259" key="9">
    <source>
        <dbReference type="Pfam" id="PF13231"/>
    </source>
</evidence>
<evidence type="ECO:0000313" key="10">
    <source>
        <dbReference type="EMBL" id="SFV32955.1"/>
    </source>
</evidence>
<evidence type="ECO:0000256" key="7">
    <source>
        <dbReference type="ARBA" id="ARBA00023136"/>
    </source>
</evidence>
<evidence type="ECO:0000256" key="4">
    <source>
        <dbReference type="ARBA" id="ARBA00022679"/>
    </source>
</evidence>
<keyword evidence="6 8" id="KW-1133">Transmembrane helix</keyword>
<keyword evidence="3 10" id="KW-0328">Glycosyltransferase</keyword>
<dbReference type="AlphaFoldDB" id="A0A1I7NE57"/>
<feature type="transmembrane region" description="Helical" evidence="8">
    <location>
        <begin position="298"/>
        <end position="315"/>
    </location>
</feature>
<protein>
    <submittedName>
        <fullName evidence="10">Dolichyl-phosphate-mannose-protein mannosyltransferase</fullName>
    </submittedName>
</protein>
<keyword evidence="4 10" id="KW-0808">Transferase</keyword>
<dbReference type="InterPro" id="IPR038731">
    <property type="entry name" value="RgtA/B/C-like"/>
</dbReference>
<evidence type="ECO:0000256" key="8">
    <source>
        <dbReference type="SAM" id="Phobius"/>
    </source>
</evidence>
<evidence type="ECO:0000313" key="11">
    <source>
        <dbReference type="Proteomes" id="UP000199537"/>
    </source>
</evidence>
<feature type="transmembrane region" description="Helical" evidence="8">
    <location>
        <begin position="117"/>
        <end position="134"/>
    </location>
</feature>
<keyword evidence="2" id="KW-1003">Cell membrane</keyword>
<organism evidence="10 11">
    <name type="scientific">Thermoflavifilum thermophilum</name>
    <dbReference type="NCBI Taxonomy" id="1393122"/>
    <lineage>
        <taxon>Bacteria</taxon>
        <taxon>Pseudomonadati</taxon>
        <taxon>Bacteroidota</taxon>
        <taxon>Chitinophagia</taxon>
        <taxon>Chitinophagales</taxon>
        <taxon>Chitinophagaceae</taxon>
        <taxon>Thermoflavifilum</taxon>
    </lineage>
</organism>
<evidence type="ECO:0000256" key="2">
    <source>
        <dbReference type="ARBA" id="ARBA00022475"/>
    </source>
</evidence>
<keyword evidence="7 8" id="KW-0472">Membrane</keyword>
<feature type="transmembrane region" description="Helical" evidence="8">
    <location>
        <begin position="168"/>
        <end position="201"/>
    </location>
</feature>
<feature type="transmembrane region" description="Helical" evidence="8">
    <location>
        <begin position="267"/>
        <end position="286"/>
    </location>
</feature>
<feature type="transmembrane region" description="Helical" evidence="8">
    <location>
        <begin position="21"/>
        <end position="41"/>
    </location>
</feature>
<sequence length="522" mass="60447">MISIQRFNASVLAKEFLPRKYLHAIIIILSLPTTALLLSSLRWHYLVDSPIFQYIARKLLDGAIPYKEIFDMNMPGTYWIHMATLKLFGESNLGFRIVDLLFLCITLFAGGKILKPFGATSILLFVISFAGIHLSGGEAAMGERDFFMIACISVSTWLFLNAQKKYYFLNLFLSGIFVGYATGIKPTGILFFILLFATLFLSQKDNHNKMLKGILLITFGYLFFPVLFVLWIMYKGGLSSFLDMLIHYLPIYGKGAKNNIFTLISTIWRTPVGIMLIFFILSMPFLRELIHDNSRKRIINLLIVSGILLSLIHYLTQGTDFYYHLYPLYFFSSVFLSIIVYYLLGSDDKRIKIFGFLIIVSWMCILDLFTIPTIVKKVNPINQYDRNVAEQPGMIEEIVNKLRKDSIHKHEKVQVFDELGGGSNVLLELHADIPTRFLQEIHFTEMEWKGVFPPYLQSLWDEFIFGLYAHKPQYIVMFKSSYFYLNKASNEGEKIELNHFIKEYYKAIEEGEKYIIYKVKDP</sequence>
<dbReference type="InterPro" id="IPR050297">
    <property type="entry name" value="LipidA_mod_glycosyltrf_83"/>
</dbReference>
<dbReference type="RefSeq" id="WP_092459478.1">
    <property type="nucleotide sequence ID" value="NZ_FPCJ01000001.1"/>
</dbReference>
<dbReference type="Proteomes" id="UP000199537">
    <property type="component" value="Unassembled WGS sequence"/>
</dbReference>
<evidence type="ECO:0000256" key="3">
    <source>
        <dbReference type="ARBA" id="ARBA00022676"/>
    </source>
</evidence>
<dbReference type="Pfam" id="PF13231">
    <property type="entry name" value="PMT_2"/>
    <property type="match status" value="1"/>
</dbReference>